<protein>
    <submittedName>
        <fullName evidence="5">Fibronectin type III domain-containing protein</fullName>
    </submittedName>
</protein>
<accession>A0ABV9W7E8</accession>
<keyword evidence="1" id="KW-0326">Glycosidase</keyword>
<dbReference type="Pfam" id="PF00041">
    <property type="entry name" value="fn3"/>
    <property type="match status" value="1"/>
</dbReference>
<dbReference type="PANTHER" id="PTHR47135">
    <property type="entry name" value="FIBRONECTIN TYPE III DOMAIN-CONTAINING PROTEIN 7"/>
    <property type="match status" value="1"/>
</dbReference>
<feature type="region of interest" description="Disordered" evidence="3">
    <location>
        <begin position="1"/>
        <end position="122"/>
    </location>
</feature>
<keyword evidence="1" id="KW-0378">Hydrolase</keyword>
<organism evidence="5 6">
    <name type="scientific">Dactylosporangium cerinum</name>
    <dbReference type="NCBI Taxonomy" id="1434730"/>
    <lineage>
        <taxon>Bacteria</taxon>
        <taxon>Bacillati</taxon>
        <taxon>Actinomycetota</taxon>
        <taxon>Actinomycetes</taxon>
        <taxon>Micromonosporales</taxon>
        <taxon>Micromonosporaceae</taxon>
        <taxon>Dactylosporangium</taxon>
    </lineage>
</organism>
<dbReference type="Proteomes" id="UP001595912">
    <property type="component" value="Unassembled WGS sequence"/>
</dbReference>
<dbReference type="PROSITE" id="PS50853">
    <property type="entry name" value="FN3"/>
    <property type="match status" value="2"/>
</dbReference>
<proteinExistence type="predicted"/>
<dbReference type="CDD" id="cd00063">
    <property type="entry name" value="FN3"/>
    <property type="match status" value="1"/>
</dbReference>
<feature type="compositionally biased region" description="Low complexity" evidence="3">
    <location>
        <begin position="64"/>
        <end position="102"/>
    </location>
</feature>
<keyword evidence="2" id="KW-0119">Carbohydrate metabolism</keyword>
<name>A0ABV9W7E8_9ACTN</name>
<dbReference type="InterPro" id="IPR036116">
    <property type="entry name" value="FN3_sf"/>
</dbReference>
<feature type="domain" description="Fibronectin type-III" evidence="4">
    <location>
        <begin position="239"/>
        <end position="327"/>
    </location>
</feature>
<keyword evidence="2" id="KW-0624">Polysaccharide degradation</keyword>
<evidence type="ECO:0000259" key="4">
    <source>
        <dbReference type="PROSITE" id="PS50853"/>
    </source>
</evidence>
<dbReference type="EMBL" id="JBHSIU010000046">
    <property type="protein sequence ID" value="MFC5003016.1"/>
    <property type="molecule type" value="Genomic_DNA"/>
</dbReference>
<dbReference type="RefSeq" id="WP_380121652.1">
    <property type="nucleotide sequence ID" value="NZ_JBHSIU010000046.1"/>
</dbReference>
<keyword evidence="6" id="KW-1185">Reference proteome</keyword>
<evidence type="ECO:0000256" key="1">
    <source>
        <dbReference type="ARBA" id="ARBA00023295"/>
    </source>
</evidence>
<gene>
    <name evidence="5" type="ORF">ACFPIJ_34950</name>
</gene>
<evidence type="ECO:0000256" key="3">
    <source>
        <dbReference type="SAM" id="MobiDB-lite"/>
    </source>
</evidence>
<sequence>MANPQGATGTGSPGPAGPTASGLDPAAQATRSADPSPSPDSSGPGSGDGTQDDTGDMGDDGTWADDGTAADGTGADDGVTGDDGAAVDDTAAAAGGPVDADGNPLDTINDDPAAGSGHANAAGVANAPAAPTQVSATTVDRGLRVAWVHDGSGVDHYVATAYDREGVAAGSCLGALPSTAACDIGAGGAYVVRVVAFGGAGAAVPSSPASSDVVVIPGTVPPAPVGSAPAGGGGVLSAAPGEPVELVVTPGDRQLMVEWRARWPHDGVAGYTVHVEEDAGLDCVTTEEHCTIVGLTNGTSYTVRVRADGTGGSGESAWVTPVATPSQAPGEPTGVTAVARIEAITVSWVAGAPGTGVARFQALATSTVGGDQGVCESVDGNTCTISGLRWGDTYTVAVKALGRHGRNSGGSVPAQVATPEEVTVPASVPVGAGGIGSSSGDTVAPGETFTVSGSGFAPHSTVKVALYSEPHLLATTMTDGTGAFSVEVSVPEELHGAHTLVVAGVDGDGSARYLTMAVTVAEAYSVTAFGDAGAGVLALTGDPVTGIAGTGAVMLLAGVALLTLTHAGKRTEGTP</sequence>
<dbReference type="InterPro" id="IPR013783">
    <property type="entry name" value="Ig-like_fold"/>
</dbReference>
<evidence type="ECO:0000313" key="6">
    <source>
        <dbReference type="Proteomes" id="UP001595912"/>
    </source>
</evidence>
<reference evidence="6" key="1">
    <citation type="journal article" date="2019" name="Int. J. Syst. Evol. Microbiol.">
        <title>The Global Catalogue of Microorganisms (GCM) 10K type strain sequencing project: providing services to taxonomists for standard genome sequencing and annotation.</title>
        <authorList>
            <consortium name="The Broad Institute Genomics Platform"/>
            <consortium name="The Broad Institute Genome Sequencing Center for Infectious Disease"/>
            <person name="Wu L."/>
            <person name="Ma J."/>
        </authorList>
    </citation>
    <scope>NUCLEOTIDE SEQUENCE [LARGE SCALE GENOMIC DNA]</scope>
    <source>
        <strain evidence="6">CGMCC 4.7152</strain>
    </source>
</reference>
<feature type="domain" description="Fibronectin type-III" evidence="4">
    <location>
        <begin position="328"/>
        <end position="421"/>
    </location>
</feature>
<dbReference type="Gene3D" id="2.60.40.10">
    <property type="entry name" value="Immunoglobulins"/>
    <property type="match status" value="2"/>
</dbReference>
<evidence type="ECO:0000313" key="5">
    <source>
        <dbReference type="EMBL" id="MFC5003016.1"/>
    </source>
</evidence>
<dbReference type="SMART" id="SM00060">
    <property type="entry name" value="FN3"/>
    <property type="match status" value="3"/>
</dbReference>
<feature type="compositionally biased region" description="Acidic residues" evidence="3">
    <location>
        <begin position="50"/>
        <end position="63"/>
    </location>
</feature>
<dbReference type="SUPFAM" id="SSF49265">
    <property type="entry name" value="Fibronectin type III"/>
    <property type="match status" value="2"/>
</dbReference>
<feature type="compositionally biased region" description="Low complexity" evidence="3">
    <location>
        <begin position="33"/>
        <end position="43"/>
    </location>
</feature>
<dbReference type="InterPro" id="IPR003961">
    <property type="entry name" value="FN3_dom"/>
</dbReference>
<comment type="caution">
    <text evidence="5">The sequence shown here is derived from an EMBL/GenBank/DDBJ whole genome shotgun (WGS) entry which is preliminary data.</text>
</comment>
<feature type="compositionally biased region" description="Low complexity" evidence="3">
    <location>
        <begin position="112"/>
        <end position="122"/>
    </location>
</feature>
<evidence type="ECO:0000256" key="2">
    <source>
        <dbReference type="ARBA" id="ARBA00023326"/>
    </source>
</evidence>